<dbReference type="OrthoDB" id="9773137at2"/>
<dbReference type="KEGG" id="pact:CA264_05845"/>
<dbReference type="Pfam" id="PF13638">
    <property type="entry name" value="PIN_4"/>
    <property type="match status" value="1"/>
</dbReference>
<dbReference type="CDD" id="cd09883">
    <property type="entry name" value="PIN_VapC_PhoHL-ATPase"/>
    <property type="match status" value="1"/>
</dbReference>
<evidence type="ECO:0000256" key="3">
    <source>
        <dbReference type="ARBA" id="ARBA00022840"/>
    </source>
</evidence>
<dbReference type="InterPro" id="IPR003714">
    <property type="entry name" value="PhoH"/>
</dbReference>
<dbReference type="PANTHER" id="PTHR30473">
    <property type="entry name" value="PROTEIN PHOH"/>
    <property type="match status" value="1"/>
</dbReference>
<dbReference type="SUPFAM" id="SSF52540">
    <property type="entry name" value="P-loop containing nucleoside triphosphate hydrolases"/>
    <property type="match status" value="1"/>
</dbReference>
<dbReference type="EMBL" id="CP021235">
    <property type="protein sequence ID" value="ARS35001.1"/>
    <property type="molecule type" value="Genomic_DNA"/>
</dbReference>
<dbReference type="InterPro" id="IPR029060">
    <property type="entry name" value="PIN-like_dom_sf"/>
</dbReference>
<dbReference type="RefSeq" id="WP_025605419.1">
    <property type="nucleotide sequence ID" value="NZ_CP021235.1"/>
</dbReference>
<keyword evidence="8" id="KW-1185">Reference proteome</keyword>
<evidence type="ECO:0000313" key="7">
    <source>
        <dbReference type="EMBL" id="ARS35001.1"/>
    </source>
</evidence>
<feature type="region of interest" description="Disordered" evidence="5">
    <location>
        <begin position="1"/>
        <end position="43"/>
    </location>
</feature>
<reference evidence="8" key="1">
    <citation type="submission" date="2017-05" db="EMBL/GenBank/DDBJ databases">
        <authorList>
            <person name="Ray J."/>
            <person name="Price M."/>
            <person name="Deutschbauer A."/>
        </authorList>
    </citation>
    <scope>NUCLEOTIDE SEQUENCE [LARGE SCALE GENOMIC DNA]</scope>
    <source>
        <strain evidence="8">DSM 19842</strain>
    </source>
</reference>
<dbReference type="Proteomes" id="UP000266292">
    <property type="component" value="Chromosome"/>
</dbReference>
<dbReference type="STRING" id="709015.GCA_000472485_01169"/>
<dbReference type="SMART" id="SM00670">
    <property type="entry name" value="PINc"/>
    <property type="match status" value="1"/>
</dbReference>
<dbReference type="GO" id="GO:0005829">
    <property type="term" value="C:cytosol"/>
    <property type="evidence" value="ECO:0007669"/>
    <property type="project" value="TreeGrafter"/>
</dbReference>
<keyword evidence="3" id="KW-0067">ATP-binding</keyword>
<evidence type="ECO:0000313" key="8">
    <source>
        <dbReference type="Proteomes" id="UP000266292"/>
    </source>
</evidence>
<dbReference type="InterPro" id="IPR027417">
    <property type="entry name" value="P-loop_NTPase"/>
</dbReference>
<evidence type="ECO:0000256" key="1">
    <source>
        <dbReference type="ARBA" id="ARBA00010393"/>
    </source>
</evidence>
<evidence type="ECO:0000256" key="2">
    <source>
        <dbReference type="ARBA" id="ARBA00022741"/>
    </source>
</evidence>
<dbReference type="Pfam" id="PF02562">
    <property type="entry name" value="PhoH"/>
    <property type="match status" value="1"/>
</dbReference>
<evidence type="ECO:0000256" key="4">
    <source>
        <dbReference type="ARBA" id="ARBA00046345"/>
    </source>
</evidence>
<evidence type="ECO:0000259" key="6">
    <source>
        <dbReference type="SMART" id="SM00670"/>
    </source>
</evidence>
<comment type="similarity">
    <text evidence="1">Belongs to the PhoH family.</text>
</comment>
<organism evidence="7 8">
    <name type="scientific">Pontibacter actiniarum</name>
    <dbReference type="NCBI Taxonomy" id="323450"/>
    <lineage>
        <taxon>Bacteria</taxon>
        <taxon>Pseudomonadati</taxon>
        <taxon>Bacteroidota</taxon>
        <taxon>Cytophagia</taxon>
        <taxon>Cytophagales</taxon>
        <taxon>Hymenobacteraceae</taxon>
        <taxon>Pontibacter</taxon>
    </lineage>
</organism>
<sequence length="481" mass="54204">MPKASQEPKAVSAATQSTRKKAGTATKPTKPAKPKEKTPQNGTGKKVFVLDTSVILYDHSAIQNFQEHDVAIPITVLEELDNFKKGNDIKNFEAREFIRIIDKLSAEHRLQEWLPLNGKNKGYFKVLMNYETTEVNAINIFGDKNDHRILNSALKLQQERPDCKVVLVSKDINLRLKARALNITSEDYETGKIQDVAGLYTGNDTIEDVPATAINELYENNVCEPGKVLQQPPQDNHFFILKSFKNSVLAFYNAAEQQLERVDKLSAYGVKPRNAEQAFALHALLNPQIKLISIQGVAGTGKTLLALAGALEQRREYKQIYLARPVVPLSNKDIGYLPGDIKSKLNPYMEPLWDNLKYIQNQFAESSKEFQKLRDMVELEKLMITPLAYIRGRSLSNIIFIVDEAQNLTPHEVKTIISRAGENTKIIFTGDIYQIDTPYLDSQSNGLSYLIDRAKNHPLYAHITLLKGERSELANLANELL</sequence>
<dbReference type="Gene3D" id="3.40.50.1010">
    <property type="entry name" value="5'-nuclease"/>
    <property type="match status" value="1"/>
</dbReference>
<comment type="similarity">
    <text evidence="4">In the N-terminal section; belongs to the PINc/VapC protein family.</text>
</comment>
<dbReference type="InterPro" id="IPR051451">
    <property type="entry name" value="PhoH2-like"/>
</dbReference>
<evidence type="ECO:0000256" key="5">
    <source>
        <dbReference type="SAM" id="MobiDB-lite"/>
    </source>
</evidence>
<dbReference type="AlphaFoldDB" id="A0A1X9YQ94"/>
<dbReference type="Gene3D" id="3.40.50.300">
    <property type="entry name" value="P-loop containing nucleotide triphosphate hydrolases"/>
    <property type="match status" value="1"/>
</dbReference>
<accession>A0A1X9YQ94</accession>
<dbReference type="InterPro" id="IPR002716">
    <property type="entry name" value="PIN_dom"/>
</dbReference>
<proteinExistence type="inferred from homology"/>
<keyword evidence="2" id="KW-0547">Nucleotide-binding</keyword>
<dbReference type="SUPFAM" id="SSF88723">
    <property type="entry name" value="PIN domain-like"/>
    <property type="match status" value="1"/>
</dbReference>
<name>A0A1X9YQ94_9BACT</name>
<gene>
    <name evidence="7" type="ORF">CA264_05845</name>
</gene>
<dbReference type="PANTHER" id="PTHR30473:SF2">
    <property type="entry name" value="PIN DOMAIN-CONTAINING PROTEIN"/>
    <property type="match status" value="1"/>
</dbReference>
<dbReference type="GO" id="GO:0005524">
    <property type="term" value="F:ATP binding"/>
    <property type="evidence" value="ECO:0007669"/>
    <property type="project" value="UniProtKB-KW"/>
</dbReference>
<protein>
    <submittedName>
        <fullName evidence="7">Ribonuclease</fullName>
    </submittedName>
</protein>
<feature type="domain" description="PIN" evidence="6">
    <location>
        <begin position="46"/>
        <end position="176"/>
    </location>
</feature>